<evidence type="ECO:0000313" key="2">
    <source>
        <dbReference type="EMBL" id="KAH7034821.1"/>
    </source>
</evidence>
<dbReference type="GeneID" id="70187824"/>
<feature type="region of interest" description="Disordered" evidence="1">
    <location>
        <begin position="378"/>
        <end position="464"/>
    </location>
</feature>
<feature type="compositionally biased region" description="Polar residues" evidence="1">
    <location>
        <begin position="112"/>
        <end position="126"/>
    </location>
</feature>
<feature type="compositionally biased region" description="Polar residues" evidence="1">
    <location>
        <begin position="452"/>
        <end position="461"/>
    </location>
</feature>
<feature type="compositionally biased region" description="Acidic residues" evidence="1">
    <location>
        <begin position="237"/>
        <end position="247"/>
    </location>
</feature>
<gene>
    <name evidence="2" type="ORF">B0I36DRAFT_360291</name>
</gene>
<evidence type="ECO:0000313" key="3">
    <source>
        <dbReference type="Proteomes" id="UP000756346"/>
    </source>
</evidence>
<organism evidence="2 3">
    <name type="scientific">Microdochium trichocladiopsis</name>
    <dbReference type="NCBI Taxonomy" id="1682393"/>
    <lineage>
        <taxon>Eukaryota</taxon>
        <taxon>Fungi</taxon>
        <taxon>Dikarya</taxon>
        <taxon>Ascomycota</taxon>
        <taxon>Pezizomycotina</taxon>
        <taxon>Sordariomycetes</taxon>
        <taxon>Xylariomycetidae</taxon>
        <taxon>Xylariales</taxon>
        <taxon>Microdochiaceae</taxon>
        <taxon>Microdochium</taxon>
    </lineage>
</organism>
<name>A0A9P8YAH9_9PEZI</name>
<feature type="compositionally biased region" description="Polar residues" evidence="1">
    <location>
        <begin position="425"/>
        <end position="434"/>
    </location>
</feature>
<keyword evidence="3" id="KW-1185">Reference proteome</keyword>
<sequence>MTAEDSGHISAEEKRVQTSFPETVTYADAMCTACSRILHANWVNILEYEHRWMHERGACGCPVVFPALMGPRVIDGGRSADRGDDDPHSEYDRVERYRSRQQLAVAEPQVGYQGSNMGSDTTNTQAARKGRRVKAKNKKSARDNGYTTTHPAVAPLFQEHGPNDSPDPYRSTPSASYRSHNNTESPYDDDTHQIFRVAIRLPSLYAAEWTQDHRLRHEDGLCQCPVSFERYLAGDYDYGDPEEDSAFDPEAYHERDSEVEVEPYFSPTGDVTEYEGSPDSPAVNQGAHSSDEQDESECSSVKGLTAQNEEESSKRTVPLRIDDHYTSTTPGPSRRRSTTFPRRSQNEDQGLSFMERVAGPAAPQPVATTLYSRSGTAAYTPYSSPSKSHEHAHNQAGHSNRNYNQHERRKVSRTTYNHAHRRHNQQQLSRNDSSPGRDKRYARDGQRGDHLPTNTTGSDAMTNRLPIAGFPIGAGPEGHSHAGDFEACCLRLPSLRESASRTNESS</sequence>
<dbReference type="RefSeq" id="XP_046014914.1">
    <property type="nucleotide sequence ID" value="XM_046158278.1"/>
</dbReference>
<feature type="compositionally biased region" description="Basic residues" evidence="1">
    <location>
        <begin position="407"/>
        <end position="424"/>
    </location>
</feature>
<accession>A0A9P8YAH9</accession>
<feature type="compositionally biased region" description="Basic and acidic residues" evidence="1">
    <location>
        <begin position="78"/>
        <end position="98"/>
    </location>
</feature>
<feature type="region of interest" description="Disordered" evidence="1">
    <location>
        <begin position="235"/>
        <end position="366"/>
    </location>
</feature>
<feature type="region of interest" description="Disordered" evidence="1">
    <location>
        <begin position="76"/>
        <end position="189"/>
    </location>
</feature>
<protein>
    <submittedName>
        <fullName evidence="2">Uncharacterized protein</fullName>
    </submittedName>
</protein>
<comment type="caution">
    <text evidence="2">The sequence shown here is derived from an EMBL/GenBank/DDBJ whole genome shotgun (WGS) entry which is preliminary data.</text>
</comment>
<feature type="compositionally biased region" description="Low complexity" evidence="1">
    <location>
        <begin position="326"/>
        <end position="343"/>
    </location>
</feature>
<dbReference type="Proteomes" id="UP000756346">
    <property type="component" value="Unassembled WGS sequence"/>
</dbReference>
<proteinExistence type="predicted"/>
<dbReference type="OrthoDB" id="3438093at2759"/>
<dbReference type="EMBL" id="JAGTJQ010000003">
    <property type="protein sequence ID" value="KAH7034821.1"/>
    <property type="molecule type" value="Genomic_DNA"/>
</dbReference>
<evidence type="ECO:0000256" key="1">
    <source>
        <dbReference type="SAM" id="MobiDB-lite"/>
    </source>
</evidence>
<feature type="compositionally biased region" description="Basic residues" evidence="1">
    <location>
        <begin position="128"/>
        <end position="139"/>
    </location>
</feature>
<reference evidence="2" key="1">
    <citation type="journal article" date="2021" name="Nat. Commun.">
        <title>Genetic determinants of endophytism in the Arabidopsis root mycobiome.</title>
        <authorList>
            <person name="Mesny F."/>
            <person name="Miyauchi S."/>
            <person name="Thiergart T."/>
            <person name="Pickel B."/>
            <person name="Atanasova L."/>
            <person name="Karlsson M."/>
            <person name="Huettel B."/>
            <person name="Barry K.W."/>
            <person name="Haridas S."/>
            <person name="Chen C."/>
            <person name="Bauer D."/>
            <person name="Andreopoulos W."/>
            <person name="Pangilinan J."/>
            <person name="LaButti K."/>
            <person name="Riley R."/>
            <person name="Lipzen A."/>
            <person name="Clum A."/>
            <person name="Drula E."/>
            <person name="Henrissat B."/>
            <person name="Kohler A."/>
            <person name="Grigoriev I.V."/>
            <person name="Martin F.M."/>
            <person name="Hacquard S."/>
        </authorList>
    </citation>
    <scope>NUCLEOTIDE SEQUENCE</scope>
    <source>
        <strain evidence="2">MPI-CAGE-CH-0230</strain>
    </source>
</reference>
<feature type="compositionally biased region" description="Polar residues" evidence="1">
    <location>
        <begin position="171"/>
        <end position="185"/>
    </location>
</feature>
<feature type="compositionally biased region" description="Basic and acidic residues" evidence="1">
    <location>
        <begin position="435"/>
        <end position="450"/>
    </location>
</feature>
<dbReference type="AlphaFoldDB" id="A0A9P8YAH9"/>